<evidence type="ECO:0000256" key="1">
    <source>
        <dbReference type="ARBA" id="ARBA00004141"/>
    </source>
</evidence>
<dbReference type="EMBL" id="JARKHS020017953">
    <property type="protein sequence ID" value="KAK8772696.1"/>
    <property type="molecule type" value="Genomic_DNA"/>
</dbReference>
<keyword evidence="8" id="KW-1133">Transmembrane helix</keyword>
<evidence type="ECO:0000313" key="10">
    <source>
        <dbReference type="Proteomes" id="UP001321473"/>
    </source>
</evidence>
<evidence type="ECO:0000256" key="2">
    <source>
        <dbReference type="ARBA" id="ARBA00022553"/>
    </source>
</evidence>
<gene>
    <name evidence="9" type="ORF">V5799_024060</name>
</gene>
<dbReference type="GO" id="GO:0019829">
    <property type="term" value="F:ATPase-coupled monoatomic cation transmembrane transporter activity"/>
    <property type="evidence" value="ECO:0007669"/>
    <property type="project" value="TreeGrafter"/>
</dbReference>
<proteinExistence type="predicted"/>
<dbReference type="GO" id="GO:0005524">
    <property type="term" value="F:ATP binding"/>
    <property type="evidence" value="ECO:0007669"/>
    <property type="project" value="UniProtKB-KW"/>
</dbReference>
<keyword evidence="2" id="KW-0597">Phosphoprotein</keyword>
<dbReference type="PANTHER" id="PTHR45630">
    <property type="entry name" value="CATION-TRANSPORTING ATPASE-RELATED"/>
    <property type="match status" value="1"/>
</dbReference>
<evidence type="ECO:0000256" key="4">
    <source>
        <dbReference type="ARBA" id="ARBA00022741"/>
    </source>
</evidence>
<evidence type="ECO:0000313" key="9">
    <source>
        <dbReference type="EMBL" id="KAK8772696.1"/>
    </source>
</evidence>
<evidence type="ECO:0000256" key="3">
    <source>
        <dbReference type="ARBA" id="ARBA00022723"/>
    </source>
</evidence>
<comment type="caution">
    <text evidence="9">The sequence shown here is derived from an EMBL/GenBank/DDBJ whole genome shotgun (WGS) entry which is preliminary data.</text>
</comment>
<dbReference type="InterPro" id="IPR023298">
    <property type="entry name" value="ATPase_P-typ_TM_dom_sf"/>
</dbReference>
<keyword evidence="10" id="KW-1185">Reference proteome</keyword>
<name>A0AAQ4ED56_AMBAM</name>
<keyword evidence="5" id="KW-0067">ATP-binding</keyword>
<keyword evidence="6" id="KW-0460">Magnesium</keyword>
<dbReference type="PANTHER" id="PTHR45630:SF8">
    <property type="entry name" value="CATION-TRANSPORTING ATPASE"/>
    <property type="match status" value="1"/>
</dbReference>
<dbReference type="GO" id="GO:0016020">
    <property type="term" value="C:membrane"/>
    <property type="evidence" value="ECO:0007669"/>
    <property type="project" value="UniProtKB-SubCell"/>
</dbReference>
<keyword evidence="4" id="KW-0547">Nucleotide-binding</keyword>
<dbReference type="GO" id="GO:0006874">
    <property type="term" value="P:intracellular calcium ion homeostasis"/>
    <property type="evidence" value="ECO:0007669"/>
    <property type="project" value="TreeGrafter"/>
</dbReference>
<accession>A0AAQ4ED56</accession>
<evidence type="ECO:0000256" key="8">
    <source>
        <dbReference type="SAM" id="Phobius"/>
    </source>
</evidence>
<keyword evidence="3" id="KW-0479">Metal-binding</keyword>
<dbReference type="AlphaFoldDB" id="A0AAQ4ED56"/>
<evidence type="ECO:0000256" key="7">
    <source>
        <dbReference type="ARBA" id="ARBA00022967"/>
    </source>
</evidence>
<keyword evidence="8" id="KW-0472">Membrane</keyword>
<feature type="transmembrane region" description="Helical" evidence="8">
    <location>
        <begin position="51"/>
        <end position="71"/>
    </location>
</feature>
<reference evidence="9 10" key="1">
    <citation type="journal article" date="2023" name="Arcadia Sci">
        <title>De novo assembly of a long-read Amblyomma americanum tick genome.</title>
        <authorList>
            <person name="Chou S."/>
            <person name="Poskanzer K.E."/>
            <person name="Rollins M."/>
            <person name="Thuy-Boun P.S."/>
        </authorList>
    </citation>
    <scope>NUCLEOTIDE SEQUENCE [LARGE SCALE GENOMIC DNA]</scope>
    <source>
        <strain evidence="9">F_SG_1</strain>
        <tissue evidence="9">Salivary glands</tissue>
    </source>
</reference>
<dbReference type="InterPro" id="IPR006544">
    <property type="entry name" value="P-type_TPase_V"/>
</dbReference>
<dbReference type="Proteomes" id="UP001321473">
    <property type="component" value="Unassembled WGS sequence"/>
</dbReference>
<evidence type="ECO:0000256" key="6">
    <source>
        <dbReference type="ARBA" id="ARBA00022842"/>
    </source>
</evidence>
<dbReference type="GO" id="GO:0140358">
    <property type="term" value="F:P-type transmembrane transporter activity"/>
    <property type="evidence" value="ECO:0007669"/>
    <property type="project" value="InterPro"/>
</dbReference>
<evidence type="ECO:0000256" key="5">
    <source>
        <dbReference type="ARBA" id="ARBA00022840"/>
    </source>
</evidence>
<protein>
    <submittedName>
        <fullName evidence="9">Uncharacterized protein</fullName>
    </submittedName>
</protein>
<dbReference type="SUPFAM" id="SSF81665">
    <property type="entry name" value="Calcium ATPase, transmembrane domain M"/>
    <property type="match status" value="1"/>
</dbReference>
<comment type="subcellular location">
    <subcellularLocation>
        <location evidence="1">Membrane</location>
        <topology evidence="1">Multi-pass membrane protein</topology>
    </subcellularLocation>
</comment>
<organism evidence="9 10">
    <name type="scientific">Amblyomma americanum</name>
    <name type="common">Lone star tick</name>
    <dbReference type="NCBI Taxonomy" id="6943"/>
    <lineage>
        <taxon>Eukaryota</taxon>
        <taxon>Metazoa</taxon>
        <taxon>Ecdysozoa</taxon>
        <taxon>Arthropoda</taxon>
        <taxon>Chelicerata</taxon>
        <taxon>Arachnida</taxon>
        <taxon>Acari</taxon>
        <taxon>Parasitiformes</taxon>
        <taxon>Ixodida</taxon>
        <taxon>Ixodoidea</taxon>
        <taxon>Ixodidae</taxon>
        <taxon>Amblyomminae</taxon>
        <taxon>Amblyomma</taxon>
    </lineage>
</organism>
<sequence length="91" mass="10511">MNGRTDGSLLYGRNTLELEVEPYTTLLFRQVLHPFYVFQIASIIVWILDLYYVYAACIIVVSVVSIALALHETRKASPFSRYRSRSRTYCA</sequence>
<keyword evidence="8" id="KW-0812">Transmembrane</keyword>
<keyword evidence="7" id="KW-1278">Translocase</keyword>
<dbReference type="GO" id="GO:0046872">
    <property type="term" value="F:metal ion binding"/>
    <property type="evidence" value="ECO:0007669"/>
    <property type="project" value="UniProtKB-KW"/>
</dbReference>